<dbReference type="InterPro" id="IPR004839">
    <property type="entry name" value="Aminotransferase_I/II_large"/>
</dbReference>
<dbReference type="KEGG" id="aaf:AURANDRAFT_70708"/>
<gene>
    <name evidence="3" type="ORF">AURANDRAFT_70708</name>
</gene>
<dbReference type="InParanoid" id="F0XXN2"/>
<feature type="domain" description="Aminotransferase class I/classII large" evidence="2">
    <location>
        <begin position="680"/>
        <end position="846"/>
    </location>
</feature>
<evidence type="ECO:0000313" key="3">
    <source>
        <dbReference type="EMBL" id="EGB12321.1"/>
    </source>
</evidence>
<dbReference type="OrthoDB" id="691673at2759"/>
<evidence type="ECO:0000313" key="4">
    <source>
        <dbReference type="Proteomes" id="UP000002729"/>
    </source>
</evidence>
<keyword evidence="4" id="KW-1185">Reference proteome</keyword>
<dbReference type="PANTHER" id="PTHR42858:SF1">
    <property type="entry name" value="LD15494P"/>
    <property type="match status" value="1"/>
</dbReference>
<dbReference type="PANTHER" id="PTHR42858">
    <property type="entry name" value="AMINOTRANSFERASE"/>
    <property type="match status" value="1"/>
</dbReference>
<accession>F0XXN2</accession>
<dbReference type="CDD" id="cd00609">
    <property type="entry name" value="AAT_like"/>
    <property type="match status" value="1"/>
</dbReference>
<dbReference type="AlphaFoldDB" id="F0XXN2"/>
<name>F0XXN2_AURAN</name>
<dbReference type="EMBL" id="GL833121">
    <property type="protein sequence ID" value="EGB12321.1"/>
    <property type="molecule type" value="Genomic_DNA"/>
</dbReference>
<dbReference type="Gene3D" id="3.40.640.10">
    <property type="entry name" value="Type I PLP-dependent aspartate aminotransferase-like (Major domain)"/>
    <property type="match status" value="2"/>
</dbReference>
<dbReference type="GeneID" id="20227881"/>
<reference evidence="3 4" key="1">
    <citation type="journal article" date="2011" name="Proc. Natl. Acad. Sci. U.S.A.">
        <title>Niche of harmful alga Aureococcus anophagefferens revealed through ecogenomics.</title>
        <authorList>
            <person name="Gobler C.J."/>
            <person name="Berry D.L."/>
            <person name="Dyhrman S.T."/>
            <person name="Wilhelm S.W."/>
            <person name="Salamov A."/>
            <person name="Lobanov A.V."/>
            <person name="Zhang Y."/>
            <person name="Collier J.L."/>
            <person name="Wurch L.L."/>
            <person name="Kustka A.B."/>
            <person name="Dill B.D."/>
            <person name="Shah M."/>
            <person name="VerBerkmoes N.C."/>
            <person name="Kuo A."/>
            <person name="Terry A."/>
            <person name="Pangilinan J."/>
            <person name="Lindquist E.A."/>
            <person name="Lucas S."/>
            <person name="Paulsen I.T."/>
            <person name="Hattenrath-Lehmann T.K."/>
            <person name="Talmage S.C."/>
            <person name="Walker E.A."/>
            <person name="Koch F."/>
            <person name="Burson A.M."/>
            <person name="Marcoval M.A."/>
            <person name="Tang Y.Z."/>
            <person name="Lecleir G.R."/>
            <person name="Coyne K.J."/>
            <person name="Berg G.M."/>
            <person name="Bertrand E.M."/>
            <person name="Saito M.A."/>
            <person name="Gladyshev V.N."/>
            <person name="Grigoriev I.V."/>
        </authorList>
    </citation>
    <scope>NUCLEOTIDE SEQUENCE [LARGE SCALE GENOMIC DNA]</scope>
    <source>
        <strain evidence="4">CCMP 1984</strain>
    </source>
</reference>
<evidence type="ECO:0000259" key="2">
    <source>
        <dbReference type="Pfam" id="PF00155"/>
    </source>
</evidence>
<dbReference type="SUPFAM" id="SSF53383">
    <property type="entry name" value="PLP-dependent transferases"/>
    <property type="match status" value="1"/>
</dbReference>
<dbReference type="GO" id="GO:0047536">
    <property type="term" value="F:2-aminoadipate transaminase activity"/>
    <property type="evidence" value="ECO:0007669"/>
    <property type="project" value="TreeGrafter"/>
</dbReference>
<dbReference type="Gene3D" id="3.90.1150.10">
    <property type="entry name" value="Aspartate Aminotransferase, domain 1"/>
    <property type="match status" value="2"/>
</dbReference>
<dbReference type="Proteomes" id="UP000002729">
    <property type="component" value="Unassembled WGS sequence"/>
</dbReference>
<dbReference type="RefSeq" id="XP_009033372.1">
    <property type="nucleotide sequence ID" value="XM_009035124.1"/>
</dbReference>
<dbReference type="eggNOG" id="KOG0634">
    <property type="taxonomic scope" value="Eukaryota"/>
</dbReference>
<organism evidence="4">
    <name type="scientific">Aureococcus anophagefferens</name>
    <name type="common">Harmful bloom alga</name>
    <dbReference type="NCBI Taxonomy" id="44056"/>
    <lineage>
        <taxon>Eukaryota</taxon>
        <taxon>Sar</taxon>
        <taxon>Stramenopiles</taxon>
        <taxon>Ochrophyta</taxon>
        <taxon>Pelagophyceae</taxon>
        <taxon>Pelagomonadales</taxon>
        <taxon>Pelagomonadaceae</taxon>
        <taxon>Aureococcus</taxon>
    </lineage>
</organism>
<dbReference type="InterPro" id="IPR015422">
    <property type="entry name" value="PyrdxlP-dep_Trfase_small"/>
</dbReference>
<protein>
    <recommendedName>
        <fullName evidence="2">Aminotransferase class I/classII large domain-containing protein</fullName>
    </recommendedName>
</protein>
<feature type="domain" description="Aminotransferase class I/classII large" evidence="2">
    <location>
        <begin position="517"/>
        <end position="637"/>
    </location>
</feature>
<evidence type="ECO:0000256" key="1">
    <source>
        <dbReference type="SAM" id="MobiDB-lite"/>
    </source>
</evidence>
<proteinExistence type="predicted"/>
<dbReference type="InterPro" id="IPR015421">
    <property type="entry name" value="PyrdxlP-dep_Trfase_major"/>
</dbReference>
<dbReference type="Pfam" id="PF00155">
    <property type="entry name" value="Aminotran_1_2"/>
    <property type="match status" value="2"/>
</dbReference>
<dbReference type="GO" id="GO:0030170">
    <property type="term" value="F:pyridoxal phosphate binding"/>
    <property type="evidence" value="ECO:0007669"/>
    <property type="project" value="InterPro"/>
</dbReference>
<dbReference type="InterPro" id="IPR015424">
    <property type="entry name" value="PyrdxlP-dep_Trfase"/>
</dbReference>
<feature type="region of interest" description="Disordered" evidence="1">
    <location>
        <begin position="647"/>
        <end position="668"/>
    </location>
</feature>
<sequence>MAVAPRPPAPAAAAGAAAAPPRGQRVSSYLWRAVAAFLAGDAAALRAAACACDALRRATARDDLWARALAALGALHAGRGGARARAVRAAAFRAPRAVGVASSRARGAHGRAVGAARAALAVDAPPAPTGAALGLDGRGRLAFWRPRPARRRRTPAAWRRFAGAVDRGGAGAPRPAPETAGFVQPTRLSWPRRVAGLAANAGPGVAAVVFGEVDGDGPEPRAEFRGLAVGPVVCGSYGFTRGRKRVRNSQLQRLLSRSFSTRFTDAPLCDGRCLGAFALHGASGALGGGDDFEAAVLEGGEAARGTLAGAAHVQRRDPWRPAVRGAYDADAPAPARVDPADADAVGHWARATLALDTRGPPRGCVDAPSARVRRVAAVLTVEANGADPEFLDVFCGAAGWAFELEGTLRRSPDDAAGAWLALEGRAARRGAAPKLAPGGACRGAYDALAGAGWPPAAAAEGDALLVEGELRGGVLAAVLRLHTGRVGFVDGALAAGLVEVDAASFEELPAAPRAMIDLRKGHPRLEELPHGAVSRACAAAAADLAARGEAGLPLNYGPARGQRSHLAALAGWLAARYGSRVDRSWLMTTNGVSHGLELCAAALTRPGDEILVEAPTYFLAAAIFRDHGLKIRGVAVDAAGEDAAYAALGDGPAPPDDGGGDDYDPAAAATGAGAPAAPAAAGAPRGRVVSVGSFTKILSPGLRVGWVEAAPDVVAALAARGYVDSGGGVAPLASEIATRVVASGDLDAHLDGARAAYAARCAALLAELDAAADVFEPLARPTGGFFVWVRLKRGLSAKTLLARASRDVVFLPGGACDPGGAPPLGAAAPDLDAHVRLCFAMQSEADVVAGARALAGHARALADEA</sequence>